<gene>
    <name evidence="1" type="ORF">FVB9532_02578</name>
</gene>
<evidence type="ECO:0000313" key="1">
    <source>
        <dbReference type="EMBL" id="VVV01288.1"/>
    </source>
</evidence>
<keyword evidence="2" id="KW-1185">Reference proteome</keyword>
<dbReference type="Proteomes" id="UP000356253">
    <property type="component" value="Unassembled WGS sequence"/>
</dbReference>
<name>A0AC61YAX6_9FLAO</name>
<accession>A0AC61YAX6</accession>
<protein>
    <submittedName>
        <fullName evidence="1">Uncharacterized protein</fullName>
    </submittedName>
</protein>
<dbReference type="EMBL" id="CABVMM010000010">
    <property type="protein sequence ID" value="VVV01288.1"/>
    <property type="molecule type" value="Genomic_DNA"/>
</dbReference>
<sequence>MIFTEYLAQLTSHFTAIVGDFQPQDYLALDLSVENKELKKINLSSPEAMQNYIQLQLDHSAKKVAFGGYLEKRNLYKRSEHFSSLSAEDRNIHIGLDIWAPASTSIQSPLDGKIHSFQNNTNFGDYGPTIILEHYFQGIQFYTLYGHLSLGSLEGLEVGQQVEGGQRIADLGGPEINGDYAPHLHFQVIKNIQEKTGDYPGVCSKNNLVFYAENCPDPNVLLKIML</sequence>
<comment type="caution">
    <text evidence="1">The sequence shown here is derived from an EMBL/GenBank/DDBJ whole genome shotgun (WGS) entry which is preliminary data.</text>
</comment>
<organism evidence="1 2">
    <name type="scientific">Mesonia oceanica</name>
    <dbReference type="NCBI Taxonomy" id="2687242"/>
    <lineage>
        <taxon>Bacteria</taxon>
        <taxon>Pseudomonadati</taxon>
        <taxon>Bacteroidota</taxon>
        <taxon>Flavobacteriia</taxon>
        <taxon>Flavobacteriales</taxon>
        <taxon>Flavobacteriaceae</taxon>
        <taxon>Mesonia</taxon>
    </lineage>
</organism>
<reference evidence="1" key="1">
    <citation type="submission" date="2019-09" db="EMBL/GenBank/DDBJ databases">
        <authorList>
            <person name="Rodrigo-Torres L."/>
            <person name="Arahal R. D."/>
            <person name="Lucena T."/>
        </authorList>
    </citation>
    <scope>NUCLEOTIDE SEQUENCE</scope>
    <source>
        <strain evidence="1">ISS653</strain>
    </source>
</reference>
<evidence type="ECO:0000313" key="2">
    <source>
        <dbReference type="Proteomes" id="UP000356253"/>
    </source>
</evidence>
<proteinExistence type="predicted"/>